<evidence type="ECO:0000313" key="5">
    <source>
        <dbReference type="EMBL" id="MBM6498366.1"/>
    </source>
</evidence>
<dbReference type="Proteomes" id="UP000759529">
    <property type="component" value="Unassembled WGS sequence"/>
</dbReference>
<dbReference type="RefSeq" id="WP_187657471.1">
    <property type="nucleotide sequence ID" value="NZ_JACSOD020000422.1"/>
</dbReference>
<dbReference type="Pfam" id="PF01638">
    <property type="entry name" value="HxlR"/>
    <property type="match status" value="1"/>
</dbReference>
<dbReference type="PANTHER" id="PTHR33204">
    <property type="entry name" value="TRANSCRIPTIONAL REGULATOR, MARR FAMILY"/>
    <property type="match status" value="1"/>
</dbReference>
<dbReference type="InterPro" id="IPR036388">
    <property type="entry name" value="WH-like_DNA-bd_sf"/>
</dbReference>
<protein>
    <submittedName>
        <fullName evidence="5">Helix-turn-helix transcriptional regulator</fullName>
    </submittedName>
</protein>
<evidence type="ECO:0000259" key="4">
    <source>
        <dbReference type="PROSITE" id="PS51118"/>
    </source>
</evidence>
<reference evidence="5 6" key="1">
    <citation type="submission" date="2021-02" db="EMBL/GenBank/DDBJ databases">
        <authorList>
            <person name="Jung H.S."/>
            <person name="Chun B.H."/>
            <person name="Jeon C.O."/>
        </authorList>
    </citation>
    <scope>NUCLEOTIDE SEQUENCE [LARGE SCALE GENOMIC DNA]</scope>
    <source>
        <strain evidence="5 6">LMG 25203</strain>
    </source>
</reference>
<gene>
    <name evidence="5" type="ORF">H9X54_003500</name>
</gene>
<dbReference type="PROSITE" id="PS51118">
    <property type="entry name" value="HTH_HXLR"/>
    <property type="match status" value="1"/>
</dbReference>
<evidence type="ECO:0000256" key="1">
    <source>
        <dbReference type="ARBA" id="ARBA00023015"/>
    </source>
</evidence>
<keyword evidence="1" id="KW-0805">Transcription regulation</keyword>
<name>A0ABS2CTS6_9FLAO</name>
<dbReference type="SUPFAM" id="SSF46785">
    <property type="entry name" value="Winged helix' DNA-binding domain"/>
    <property type="match status" value="1"/>
</dbReference>
<dbReference type="InterPro" id="IPR002577">
    <property type="entry name" value="HTH_HxlR"/>
</dbReference>
<dbReference type="Gene3D" id="1.10.10.10">
    <property type="entry name" value="Winged helix-like DNA-binding domain superfamily/Winged helix DNA-binding domain"/>
    <property type="match status" value="1"/>
</dbReference>
<keyword evidence="2" id="KW-0238">DNA-binding</keyword>
<evidence type="ECO:0000256" key="3">
    <source>
        <dbReference type="ARBA" id="ARBA00023163"/>
    </source>
</evidence>
<dbReference type="PANTHER" id="PTHR33204:SF39">
    <property type="entry name" value="TRANSCRIPTIONAL REGULATORY PROTEIN"/>
    <property type="match status" value="1"/>
</dbReference>
<proteinExistence type="predicted"/>
<dbReference type="EMBL" id="JACSOD020000422">
    <property type="protein sequence ID" value="MBM6498366.1"/>
    <property type="molecule type" value="Genomic_DNA"/>
</dbReference>
<evidence type="ECO:0000313" key="6">
    <source>
        <dbReference type="Proteomes" id="UP000759529"/>
    </source>
</evidence>
<evidence type="ECO:0000256" key="2">
    <source>
        <dbReference type="ARBA" id="ARBA00023125"/>
    </source>
</evidence>
<accession>A0ABS2CTS6</accession>
<keyword evidence="3" id="KW-0804">Transcription</keyword>
<keyword evidence="6" id="KW-1185">Reference proteome</keyword>
<feature type="domain" description="HTH hxlR-type" evidence="4">
    <location>
        <begin position="27"/>
        <end position="126"/>
    </location>
</feature>
<sequence>MENKEIVTDKNFQNIFELANSSRDGICPVRDIIARISDKWTLLAIYALGGYGKMRFNELKQRIGDVSQRMLTVTLRNLEADGLVNRKVFPEVPPRVEYELTSLGISLMNQMKYIIDWANENGEEIIKYRESKLK</sequence>
<dbReference type="InterPro" id="IPR036390">
    <property type="entry name" value="WH_DNA-bd_sf"/>
</dbReference>
<organism evidence="5 6">
    <name type="scientific">Flavobacterium macrobrachii</name>
    <dbReference type="NCBI Taxonomy" id="591204"/>
    <lineage>
        <taxon>Bacteria</taxon>
        <taxon>Pseudomonadati</taxon>
        <taxon>Bacteroidota</taxon>
        <taxon>Flavobacteriia</taxon>
        <taxon>Flavobacteriales</taxon>
        <taxon>Flavobacteriaceae</taxon>
        <taxon>Flavobacterium</taxon>
    </lineage>
</organism>
<comment type="caution">
    <text evidence="5">The sequence shown here is derived from an EMBL/GenBank/DDBJ whole genome shotgun (WGS) entry which is preliminary data.</text>
</comment>